<feature type="chain" id="PRO_5042989785" description="Lytic polysaccharide monooxygenase" evidence="2">
    <location>
        <begin position="18"/>
        <end position="401"/>
    </location>
</feature>
<sequence>MRITITALAALMGTTASAHMQMQVPAPFNSKFNPYTPFDSIDYSMTSPLSSDGSNYPCKGYHRLLGTDAGRPTGTFEVGKPASIKVSGGAIHNGGSCQVSLSTDGAKTFTVLKSIIGNCPADFDVDLGFEIPPDAPTGDAVLAWSWHNRVGNREMYMNCAAVTLTRGDSSSLRAADVSYSSRPSIFVANVANGCSVAEGGDVVYPDPGPDVIYQSTNPIEPEGNCGPSSPLSAAEAGPPPPPPPPLAPPPRVVPVVTKGRARTRGHFKGRKGVSKNLNPVPADRPATAPAADTPQAPQTTLRAEIKKEEGGESPVASQTPGPEAQPQQEHQQQRELDPAMDVSGIASPPGTPCAQDGAWGCLPDGRTFQRCAGGRWSVAMPVAPGTYCVAGYGANLDIRVL</sequence>
<keyword evidence="4" id="KW-1185">Reference proteome</keyword>
<protein>
    <recommendedName>
        <fullName evidence="5">Lytic polysaccharide monooxygenase</fullName>
    </recommendedName>
</protein>
<proteinExistence type="predicted"/>
<feature type="signal peptide" evidence="2">
    <location>
        <begin position="1"/>
        <end position="17"/>
    </location>
</feature>
<reference evidence="3 4" key="1">
    <citation type="journal article" date="2023" name="PLoS ONE">
        <title>Cytospora paraplurivora sp. nov. isolated from orchards with fruit tree decline syndrome in Ontario, Canada.</title>
        <authorList>
            <person name="Ilyukhin E."/>
            <person name="Nguyen H.D.T."/>
            <person name="Castle A.J."/>
            <person name="Ellouze W."/>
        </authorList>
    </citation>
    <scope>NUCLEOTIDE SEQUENCE [LARGE SCALE GENOMIC DNA]</scope>
    <source>
        <strain evidence="3 4">FDS-564</strain>
    </source>
</reference>
<feature type="compositionally biased region" description="Low complexity" evidence="1">
    <location>
        <begin position="320"/>
        <end position="330"/>
    </location>
</feature>
<dbReference type="PANTHER" id="PTHR36182:SF1">
    <property type="entry name" value="PROTEIN, PUTATIVE (AFU_ORTHOLOGUE AFUA_6G10930)-RELATED"/>
    <property type="match status" value="1"/>
</dbReference>
<feature type="compositionally biased region" description="Basic residues" evidence="1">
    <location>
        <begin position="259"/>
        <end position="273"/>
    </location>
</feature>
<evidence type="ECO:0000256" key="1">
    <source>
        <dbReference type="SAM" id="MobiDB-lite"/>
    </source>
</evidence>
<dbReference type="PANTHER" id="PTHR36182">
    <property type="entry name" value="PROTEIN, PUTATIVE (AFU_ORTHOLOGUE AFUA_6G10930)-RELATED"/>
    <property type="match status" value="1"/>
</dbReference>
<evidence type="ECO:0000256" key="2">
    <source>
        <dbReference type="SAM" id="SignalP"/>
    </source>
</evidence>
<dbReference type="AlphaFoldDB" id="A0AAN9TYJ3"/>
<accession>A0AAN9TYJ3</accession>
<feature type="compositionally biased region" description="Low complexity" evidence="1">
    <location>
        <begin position="279"/>
        <end position="300"/>
    </location>
</feature>
<feature type="region of interest" description="Disordered" evidence="1">
    <location>
        <begin position="207"/>
        <end position="351"/>
    </location>
</feature>
<comment type="caution">
    <text evidence="3">The sequence shown here is derived from an EMBL/GenBank/DDBJ whole genome shotgun (WGS) entry which is preliminary data.</text>
</comment>
<keyword evidence="2" id="KW-0732">Signal</keyword>
<evidence type="ECO:0000313" key="3">
    <source>
        <dbReference type="EMBL" id="KAK7733085.1"/>
    </source>
</evidence>
<gene>
    <name evidence="3" type="ORF">SLS53_008273</name>
</gene>
<evidence type="ECO:0000313" key="4">
    <source>
        <dbReference type="Proteomes" id="UP001320245"/>
    </source>
</evidence>
<feature type="compositionally biased region" description="Pro residues" evidence="1">
    <location>
        <begin position="237"/>
        <end position="252"/>
    </location>
</feature>
<name>A0AAN9TYJ3_9PEZI</name>
<dbReference type="EMBL" id="JAJSPL020000048">
    <property type="protein sequence ID" value="KAK7733085.1"/>
    <property type="molecule type" value="Genomic_DNA"/>
</dbReference>
<dbReference type="Proteomes" id="UP001320245">
    <property type="component" value="Unassembled WGS sequence"/>
</dbReference>
<dbReference type="Gene3D" id="2.70.50.70">
    <property type="match status" value="1"/>
</dbReference>
<evidence type="ECO:0008006" key="5">
    <source>
        <dbReference type="Google" id="ProtNLM"/>
    </source>
</evidence>
<organism evidence="3 4">
    <name type="scientific">Cytospora paraplurivora</name>
    <dbReference type="NCBI Taxonomy" id="2898453"/>
    <lineage>
        <taxon>Eukaryota</taxon>
        <taxon>Fungi</taxon>
        <taxon>Dikarya</taxon>
        <taxon>Ascomycota</taxon>
        <taxon>Pezizomycotina</taxon>
        <taxon>Sordariomycetes</taxon>
        <taxon>Sordariomycetidae</taxon>
        <taxon>Diaporthales</taxon>
        <taxon>Cytosporaceae</taxon>
        <taxon>Cytospora</taxon>
    </lineage>
</organism>
<feature type="compositionally biased region" description="Low complexity" evidence="1">
    <location>
        <begin position="227"/>
        <end position="236"/>
    </location>
</feature>